<dbReference type="PROSITE" id="PS51257">
    <property type="entry name" value="PROKAR_LIPOPROTEIN"/>
    <property type="match status" value="1"/>
</dbReference>
<feature type="region of interest" description="Disordered" evidence="1">
    <location>
        <begin position="940"/>
        <end position="959"/>
    </location>
</feature>
<organism evidence="3">
    <name type="scientific">Candidatus Kentrum sp. SD</name>
    <dbReference type="NCBI Taxonomy" id="2126332"/>
    <lineage>
        <taxon>Bacteria</taxon>
        <taxon>Pseudomonadati</taxon>
        <taxon>Pseudomonadota</taxon>
        <taxon>Gammaproteobacteria</taxon>
        <taxon>Candidatus Kentrum</taxon>
    </lineage>
</organism>
<protein>
    <submittedName>
        <fullName evidence="3">Uncharacterized protein</fullName>
    </submittedName>
</protein>
<proteinExistence type="predicted"/>
<feature type="chain" id="PRO_5019568194" evidence="2">
    <location>
        <begin position="36"/>
        <end position="1300"/>
    </location>
</feature>
<sequence length="1300" mass="145163">MKTVGKSDMSRRTRFLVLSVAVMLAISGCAGVSRAAEKHPGPFSVHWRFLDARGQFSEQCNIDPSPKTENLIGHEIHYRIAGITRKSTGKALQGKLHVEIHDPNDKKMVAKLGGVSRADSQGRREKLTAETEKTKHKGDYTLFCNADDEVAAMPLVILDAKTTKNANEWKGRFDEGWTLRMAQKPLVPENITRNPNRIFTPAQDCSTAPPMLPRQWWACPPNDVVNSPECLSVVSEDKWHTSKSEGTRLYLTLPSDGTTPKVGYSQYLWDWVKPDLGAKACSVSSKKDTPETGLTCRAWFCDPKKAPPPYTLNFGIPFVIDKALKEQLSQSFPWMKNLPDDSHWHHLRAARKEIQGQYHILDNEWDRIVKAREEQAKGKGEWKGKGEAFNSGTPVLPRFKPIEFPKAGTRAQLKPSELMPYYNLQGADRRPPRSVEFCQKTTAQDCDQADWQSADFTPASDGDWAFFTLPNDKFEILNTPIWIKSVWNDVSQPLILPLEEVTGERKKVSPPDGSSGGMAGMDKTLDSRYHSDTKKQLFYFAGDWPKDKLTPAEFELKLRNAAGQDIDILEWKGNTFTVPEDSISEPDTEGEFTVWCVRRESQKTAFSGRADINLSDTTVTIEQPKWHYHFLPEKLGNTDIWVDSYGGAECATRGSDSWLEGCVLAKKPQGGARLELDTGQEFKDVPMPPPGQPVELLDQLKKSTTEVRLLWPEKSGDGKRLMRKEAFPGGKLQIYSDGECPRGNPIKTHELSSVNIDPDSRLLSIKDPSYSAQTAATPLKISPRDDAIAIDSDERRSDCLGAERLRWRLTGDKELVLGIAIEPNLVREIIPLPADISPQDAKWTETGGCDVEYDGGLDCRKDQLDNEHILRVKRNGRVAKTFTHQGRDFRETDHYYFELPAARKLEISGLAFDSQPDQVRSECQSTQGDSTKTFDCRITASTENQSPPTPKSAKLKDNQDAEATLPLSNLEPGKLVKSAEVKQALGPLPLRWFGAQPLQQRFSGQWQVVLWANSATCGGSGSPTLFPLDRSQANSINTGLRAFDGKEKRSVADIASLRFEQASRIATQCVTLSRLPIRIENRKFFLALDLPAPETPPASGGTTAIATPPGAGSARSRTLRGREIVLMDVSREMGENTFNRLVDSLFRWQPDGRTPMDLWLQDVELWGSYSADDAINAKAALNEDLRMLVMTPSGLTPFEFLYRPLGSFLGKRGGHRMIAILGAGWANRKWDGTLDGREKFALLRTQMNQGDLDSLKVILLDDGNRPCERLKRNWGDGVGGKFRCEVARDLTRALERIPGM</sequence>
<keyword evidence="2" id="KW-0732">Signal</keyword>
<feature type="region of interest" description="Disordered" evidence="1">
    <location>
        <begin position="1095"/>
        <end position="1115"/>
    </location>
</feature>
<feature type="region of interest" description="Disordered" evidence="1">
    <location>
        <begin position="505"/>
        <end position="525"/>
    </location>
</feature>
<name>A0A451BNR3_9GAMM</name>
<gene>
    <name evidence="3" type="ORF">BECKSD772D_GA0070982_10739</name>
</gene>
<reference evidence="3" key="1">
    <citation type="submission" date="2019-02" db="EMBL/GenBank/DDBJ databases">
        <authorList>
            <person name="Gruber-Vodicka R. H."/>
            <person name="Seah K. B. B."/>
        </authorList>
    </citation>
    <scope>NUCLEOTIDE SEQUENCE</scope>
    <source>
        <strain evidence="3">BECK_S127</strain>
    </source>
</reference>
<dbReference type="EMBL" id="CAADHB010000073">
    <property type="protein sequence ID" value="VFK79914.1"/>
    <property type="molecule type" value="Genomic_DNA"/>
</dbReference>
<evidence type="ECO:0000313" key="3">
    <source>
        <dbReference type="EMBL" id="VFK79914.1"/>
    </source>
</evidence>
<evidence type="ECO:0000256" key="1">
    <source>
        <dbReference type="SAM" id="MobiDB-lite"/>
    </source>
</evidence>
<evidence type="ECO:0000256" key="2">
    <source>
        <dbReference type="SAM" id="SignalP"/>
    </source>
</evidence>
<feature type="signal peptide" evidence="2">
    <location>
        <begin position="1"/>
        <end position="35"/>
    </location>
</feature>
<accession>A0A451BNR3</accession>